<keyword evidence="2" id="KW-1133">Transmembrane helix</keyword>
<proteinExistence type="predicted"/>
<sequence>MTETLLVSAVLCLIVFALGEWATLVLAGPVGLPSQCHRGTYWDQHTRGCEPCSQLCDAVRDSQDDCRQKCSDWLESRAEAKQNIAVWAVGGVGWLIAIILIVSLAIGHCKLPMCKKKKAQKPNKEQHNEPRTRCHPKDLTADLQMHMTGQQNGPPSPVQETAHDDTPFSPSRDMRSIHADATNTEETTKPLLTIDAGNKTDAFTDNGQCEMLAS</sequence>
<feature type="chain" id="PRO_5028228780" evidence="3">
    <location>
        <begin position="28"/>
        <end position="214"/>
    </location>
</feature>
<keyword evidence="2" id="KW-0812">Transmembrane</keyword>
<keyword evidence="3" id="KW-0732">Signal</keyword>
<feature type="compositionally biased region" description="Basic and acidic residues" evidence="1">
    <location>
        <begin position="161"/>
        <end position="178"/>
    </location>
</feature>
<accession>A0A6P5A7W7</accession>
<dbReference type="RefSeq" id="XP_019639422.1">
    <property type="nucleotide sequence ID" value="XM_019783863.1"/>
</dbReference>
<dbReference type="Proteomes" id="UP000515135">
    <property type="component" value="Unplaced"/>
</dbReference>
<reference evidence="5" key="1">
    <citation type="submission" date="2025-08" db="UniProtKB">
        <authorList>
            <consortium name="RefSeq"/>
        </authorList>
    </citation>
    <scope>IDENTIFICATION</scope>
    <source>
        <tissue evidence="5">Gonad</tissue>
    </source>
</reference>
<feature type="region of interest" description="Disordered" evidence="1">
    <location>
        <begin position="147"/>
        <end position="192"/>
    </location>
</feature>
<evidence type="ECO:0000256" key="3">
    <source>
        <dbReference type="SAM" id="SignalP"/>
    </source>
</evidence>
<feature type="transmembrane region" description="Helical" evidence="2">
    <location>
        <begin position="84"/>
        <end position="107"/>
    </location>
</feature>
<evidence type="ECO:0000256" key="1">
    <source>
        <dbReference type="SAM" id="MobiDB-lite"/>
    </source>
</evidence>
<dbReference type="AlphaFoldDB" id="A0A6P5A7W7"/>
<evidence type="ECO:0000313" key="5">
    <source>
        <dbReference type="RefSeq" id="XP_019639422.1"/>
    </source>
</evidence>
<name>A0A6P5A7W7_BRABE</name>
<feature type="signal peptide" evidence="3">
    <location>
        <begin position="1"/>
        <end position="27"/>
    </location>
</feature>
<evidence type="ECO:0000313" key="4">
    <source>
        <dbReference type="Proteomes" id="UP000515135"/>
    </source>
</evidence>
<organism evidence="4 5">
    <name type="scientific">Branchiostoma belcheri</name>
    <name type="common">Amphioxus</name>
    <dbReference type="NCBI Taxonomy" id="7741"/>
    <lineage>
        <taxon>Eukaryota</taxon>
        <taxon>Metazoa</taxon>
        <taxon>Chordata</taxon>
        <taxon>Cephalochordata</taxon>
        <taxon>Leptocardii</taxon>
        <taxon>Amphioxiformes</taxon>
        <taxon>Branchiostomatidae</taxon>
        <taxon>Branchiostoma</taxon>
    </lineage>
</organism>
<dbReference type="KEGG" id="bbel:109481330"/>
<evidence type="ECO:0000256" key="2">
    <source>
        <dbReference type="SAM" id="Phobius"/>
    </source>
</evidence>
<gene>
    <name evidence="5" type="primary">LOC109481330</name>
</gene>
<dbReference type="OrthoDB" id="10580653at2759"/>
<protein>
    <submittedName>
        <fullName evidence="5">Uncharacterized protein LOC109481330</fullName>
    </submittedName>
</protein>
<dbReference type="GeneID" id="109481330"/>
<keyword evidence="2" id="KW-0472">Membrane</keyword>
<keyword evidence="4" id="KW-1185">Reference proteome</keyword>